<gene>
    <name evidence="4" type="ORF">EZV62_019957</name>
</gene>
<feature type="compositionally biased region" description="Polar residues" evidence="2">
    <location>
        <begin position="451"/>
        <end position="470"/>
    </location>
</feature>
<feature type="compositionally biased region" description="Low complexity" evidence="2">
    <location>
        <begin position="12"/>
        <end position="21"/>
    </location>
</feature>
<feature type="domain" description="DUF1421" evidence="3">
    <location>
        <begin position="503"/>
        <end position="545"/>
    </location>
</feature>
<dbReference type="Pfam" id="PF07223">
    <property type="entry name" value="DUF1421"/>
    <property type="match status" value="1"/>
</dbReference>
<feature type="region of interest" description="Disordered" evidence="2">
    <location>
        <begin position="1"/>
        <end position="47"/>
    </location>
</feature>
<dbReference type="OrthoDB" id="515416at2759"/>
<keyword evidence="1" id="KW-0175">Coiled coil</keyword>
<dbReference type="AlphaFoldDB" id="A0A5C7HCN2"/>
<proteinExistence type="predicted"/>
<accession>A0A5C7HCN2</accession>
<evidence type="ECO:0000256" key="2">
    <source>
        <dbReference type="SAM" id="MobiDB-lite"/>
    </source>
</evidence>
<keyword evidence="5" id="KW-1185">Reference proteome</keyword>
<dbReference type="PANTHER" id="PTHR31805">
    <property type="entry name" value="RECEPTOR-LIKE KINASE, PUTATIVE (DUF1421)-RELATED"/>
    <property type="match status" value="1"/>
</dbReference>
<dbReference type="EMBL" id="VAHF01000009">
    <property type="protein sequence ID" value="TXG54701.1"/>
    <property type="molecule type" value="Genomic_DNA"/>
</dbReference>
<evidence type="ECO:0000259" key="3">
    <source>
        <dbReference type="Pfam" id="PF07223"/>
    </source>
</evidence>
<feature type="compositionally biased region" description="Low complexity" evidence="2">
    <location>
        <begin position="387"/>
        <end position="408"/>
    </location>
</feature>
<feature type="compositionally biased region" description="Low complexity" evidence="2">
    <location>
        <begin position="332"/>
        <end position="365"/>
    </location>
</feature>
<evidence type="ECO:0000256" key="1">
    <source>
        <dbReference type="SAM" id="Coils"/>
    </source>
</evidence>
<comment type="caution">
    <text evidence="4">The sequence shown here is derived from an EMBL/GenBank/DDBJ whole genome shotgun (WGS) entry which is preliminary data.</text>
</comment>
<feature type="compositionally biased region" description="Polar residues" evidence="2">
    <location>
        <begin position="315"/>
        <end position="326"/>
    </location>
</feature>
<protein>
    <recommendedName>
        <fullName evidence="3">DUF1421 domain-containing protein</fullName>
    </recommendedName>
</protein>
<organism evidence="4 5">
    <name type="scientific">Acer yangbiense</name>
    <dbReference type="NCBI Taxonomy" id="1000413"/>
    <lineage>
        <taxon>Eukaryota</taxon>
        <taxon>Viridiplantae</taxon>
        <taxon>Streptophyta</taxon>
        <taxon>Embryophyta</taxon>
        <taxon>Tracheophyta</taxon>
        <taxon>Spermatophyta</taxon>
        <taxon>Magnoliopsida</taxon>
        <taxon>eudicotyledons</taxon>
        <taxon>Gunneridae</taxon>
        <taxon>Pentapetalae</taxon>
        <taxon>rosids</taxon>
        <taxon>malvids</taxon>
        <taxon>Sapindales</taxon>
        <taxon>Sapindaceae</taxon>
        <taxon>Hippocastanoideae</taxon>
        <taxon>Acereae</taxon>
        <taxon>Acer</taxon>
    </lineage>
</organism>
<feature type="compositionally biased region" description="Pro residues" evidence="2">
    <location>
        <begin position="269"/>
        <end position="290"/>
    </location>
</feature>
<sequence length="557" mass="60319">MNTSQFMDKQIMDLNNNNNNSNDDKDKDGDSMDLVNHPPKEDDNYANNGIGIKKEEIVPSYDFQPIRGGLSQSFSSDSVAPISGPKFWNSADNNNSNSASSPAKSYHYLVDSCQPKNFSLGNDKKVSDAAIVSEIDQTMKKYADNLLHVLEGVSARLTQLETRTRNLENSVDDLKVSVENNHGSTDGKMKQMENIMREVQSGVQVLKDKQETLEAQLQLAKLQVSNVDQQFENHSTGNVDAMPQAASAPQQSHVQPPHPPPVSFTQSLPPLPAPIVPPPAPQQSLPPPVHLPNQFPQSQIPSGPQREPYFPPPGQTQDVPNQQYQVPPTQPQHPASAAPPYQPYQAAPQPQYSQAPQQPPQHQSSLGHHPEEMPYIPSQSYPPSLRQPASQPPSGSAPSQPYYSAPPSHMYEPPSNRSGAGFPTGYGLPSGPSEPYPSGGPPSQYGGGSTMKPQQLSPAMSQTGGNNYPQLPSARVLPHAVPTASGVSGGSGSAGTGNRVPLDDVIDRVTTMGFPRDHVRATVRKMTESGQSVDLNMVLDKLMNDGEVQPPRGWFNR</sequence>
<reference evidence="5" key="1">
    <citation type="journal article" date="2019" name="Gigascience">
        <title>De novo genome assembly of the endangered Acer yangbiense, a plant species with extremely small populations endemic to Yunnan Province, China.</title>
        <authorList>
            <person name="Yang J."/>
            <person name="Wariss H.M."/>
            <person name="Tao L."/>
            <person name="Zhang R."/>
            <person name="Yun Q."/>
            <person name="Hollingsworth P."/>
            <person name="Dao Z."/>
            <person name="Luo G."/>
            <person name="Guo H."/>
            <person name="Ma Y."/>
            <person name="Sun W."/>
        </authorList>
    </citation>
    <scope>NUCLEOTIDE SEQUENCE [LARGE SCALE GENOMIC DNA]</scope>
    <source>
        <strain evidence="5">cv. Malutang</strain>
    </source>
</reference>
<dbReference type="InterPro" id="IPR010820">
    <property type="entry name" value="DUF1421"/>
</dbReference>
<evidence type="ECO:0000313" key="4">
    <source>
        <dbReference type="EMBL" id="TXG54701.1"/>
    </source>
</evidence>
<dbReference type="PANTHER" id="PTHR31805:SF14">
    <property type="entry name" value="RECEPTOR-LIKE KINASE, PUTATIVE (DUF1421)-RELATED"/>
    <property type="match status" value="1"/>
</dbReference>
<dbReference type="Proteomes" id="UP000323000">
    <property type="component" value="Chromosome 9"/>
</dbReference>
<name>A0A5C7HCN2_9ROSI</name>
<evidence type="ECO:0000313" key="5">
    <source>
        <dbReference type="Proteomes" id="UP000323000"/>
    </source>
</evidence>
<feature type="compositionally biased region" description="Low complexity" evidence="2">
    <location>
        <begin position="243"/>
        <end position="255"/>
    </location>
</feature>
<feature type="coiled-coil region" evidence="1">
    <location>
        <begin position="150"/>
        <end position="230"/>
    </location>
</feature>
<feature type="region of interest" description="Disordered" evidence="2">
    <location>
        <begin position="234"/>
        <end position="501"/>
    </location>
</feature>